<dbReference type="CDD" id="cd00730">
    <property type="entry name" value="rubredoxin"/>
    <property type="match status" value="1"/>
</dbReference>
<evidence type="ECO:0000259" key="11">
    <source>
        <dbReference type="PROSITE" id="PS50903"/>
    </source>
</evidence>
<dbReference type="UniPathway" id="UPA00191"/>
<gene>
    <name evidence="14" type="ORF">FRT59_06395</name>
    <name evidence="13" type="ORF">FRT60_21515</name>
    <name evidence="12" type="ORF">JJD71_02670</name>
</gene>
<dbReference type="PROSITE" id="PS00202">
    <property type="entry name" value="RUBREDOXIN"/>
    <property type="match status" value="1"/>
</dbReference>
<dbReference type="PRINTS" id="PR00163">
    <property type="entry name" value="RUBREDOXIN"/>
</dbReference>
<evidence type="ECO:0000313" key="17">
    <source>
        <dbReference type="Proteomes" id="UP000620382"/>
    </source>
</evidence>
<dbReference type="EMBL" id="VOIX01000008">
    <property type="protein sequence ID" value="MRJ22884.1"/>
    <property type="molecule type" value="Genomic_DNA"/>
</dbReference>
<evidence type="ECO:0000256" key="4">
    <source>
        <dbReference type="ARBA" id="ARBA00004933"/>
    </source>
</evidence>
<dbReference type="InterPro" id="IPR018527">
    <property type="entry name" value="Rubredoxin_Fe_BS"/>
</dbReference>
<dbReference type="OrthoDB" id="9800607at2"/>
<dbReference type="Pfam" id="PF00301">
    <property type="entry name" value="Rubredoxin"/>
    <property type="match status" value="1"/>
</dbReference>
<dbReference type="PANTHER" id="PTHR47627:SF1">
    <property type="entry name" value="RUBREDOXIN-1-RELATED"/>
    <property type="match status" value="1"/>
</dbReference>
<keyword evidence="17" id="KW-1185">Reference proteome</keyword>
<evidence type="ECO:0000256" key="9">
    <source>
        <dbReference type="ARBA" id="ARBA00023004"/>
    </source>
</evidence>
<dbReference type="Gene3D" id="2.20.28.10">
    <property type="match status" value="1"/>
</dbReference>
<evidence type="ECO:0000256" key="2">
    <source>
        <dbReference type="ARBA" id="ARBA00002792"/>
    </source>
</evidence>
<proteinExistence type="inferred from homology"/>
<dbReference type="GO" id="GO:0009055">
    <property type="term" value="F:electron transfer activity"/>
    <property type="evidence" value="ECO:0007669"/>
    <property type="project" value="TreeGrafter"/>
</dbReference>
<evidence type="ECO:0000256" key="5">
    <source>
        <dbReference type="ARBA" id="ARBA00005337"/>
    </source>
</evidence>
<comment type="cofactor">
    <cofactor evidence="1 10">
        <name>Fe(3+)</name>
        <dbReference type="ChEBI" id="CHEBI:29034"/>
    </cofactor>
</comment>
<reference evidence="15 16" key="1">
    <citation type="submission" date="2019-08" db="EMBL/GenBank/DDBJ databases">
        <title>Pseudomonas haemolytica sp. nov. isolated from raw milk and skim milk concentrate.</title>
        <authorList>
            <person name="Hofmann K."/>
            <person name="Huptas C."/>
            <person name="Doll E."/>
            <person name="Scherer S."/>
            <person name="Wenning M."/>
        </authorList>
    </citation>
    <scope>NUCLEOTIDE SEQUENCE [LARGE SCALE GENOMIC DNA]</scope>
    <source>
        <strain evidence="14 15">DSM 108987</strain>
        <strain evidence="13 16">DSM 108988</strain>
    </source>
</reference>
<keyword evidence="7 10" id="KW-0479">Metal-binding</keyword>
<protein>
    <recommendedName>
        <fullName evidence="10">Rubredoxin</fullName>
    </recommendedName>
</protein>
<dbReference type="InterPro" id="IPR024934">
    <property type="entry name" value="Rubredoxin-like_dom"/>
</dbReference>
<comment type="subcellular location">
    <subcellularLocation>
        <location evidence="3">Cytoplasm</location>
    </subcellularLocation>
</comment>
<evidence type="ECO:0000313" key="13">
    <source>
        <dbReference type="EMBL" id="MRJ22884.1"/>
    </source>
</evidence>
<dbReference type="AlphaFoldDB" id="A0A5P1D888"/>
<dbReference type="SUPFAM" id="SSF57802">
    <property type="entry name" value="Rubredoxin-like"/>
    <property type="match status" value="1"/>
</dbReference>
<evidence type="ECO:0000256" key="7">
    <source>
        <dbReference type="ARBA" id="ARBA00022723"/>
    </source>
</evidence>
<dbReference type="GO" id="GO:0043448">
    <property type="term" value="P:alkane catabolic process"/>
    <property type="evidence" value="ECO:0007669"/>
    <property type="project" value="UniProtKB-UniPathway"/>
</dbReference>
<comment type="similarity">
    <text evidence="5 10">Belongs to the rubredoxin family.</text>
</comment>
<evidence type="ECO:0000256" key="10">
    <source>
        <dbReference type="RuleBase" id="RU003820"/>
    </source>
</evidence>
<dbReference type="PROSITE" id="PS50903">
    <property type="entry name" value="RUBREDOXIN_LIKE"/>
    <property type="match status" value="1"/>
</dbReference>
<dbReference type="Proteomes" id="UP000408764">
    <property type="component" value="Unassembled WGS sequence"/>
</dbReference>
<dbReference type="Proteomes" id="UP000432048">
    <property type="component" value="Unassembled WGS sequence"/>
</dbReference>
<dbReference type="RefSeq" id="WP_080752916.1">
    <property type="nucleotide sequence ID" value="NZ_JAEKCT010000002.1"/>
</dbReference>
<evidence type="ECO:0000313" key="16">
    <source>
        <dbReference type="Proteomes" id="UP000432048"/>
    </source>
</evidence>
<dbReference type="GO" id="GO:0005506">
    <property type="term" value="F:iron ion binding"/>
    <property type="evidence" value="ECO:0007669"/>
    <property type="project" value="UniProtKB-UniRule"/>
</dbReference>
<comment type="function">
    <text evidence="2">Involved in the hydrocarbon hydroxylating system, which transfers electrons from NADH to rubredoxin reductase and then through rubredoxin to alkane 1 monooxygenase.</text>
</comment>
<feature type="domain" description="Rubredoxin-like" evidence="11">
    <location>
        <begin position="1"/>
        <end position="52"/>
    </location>
</feature>
<reference evidence="12 17" key="2">
    <citation type="submission" date="2021-01" db="EMBL/GenBank/DDBJ databases">
        <title>Antibiotic resistance and phylogeny of Pseudomonas spp. isolated over three decades from chicken meat in the Norwegian food chain.</title>
        <authorList>
            <person name="Moen B."/>
        </authorList>
    </citation>
    <scope>NUCLEOTIDE SEQUENCE [LARGE SCALE GENOMIC DNA]</scope>
    <source>
        <strain evidence="12 17">MF6766</strain>
    </source>
</reference>
<dbReference type="PANTHER" id="PTHR47627">
    <property type="entry name" value="RUBREDOXIN"/>
    <property type="match status" value="1"/>
</dbReference>
<keyword evidence="9 10" id="KW-0408">Iron</keyword>
<evidence type="ECO:0000256" key="6">
    <source>
        <dbReference type="ARBA" id="ARBA00022448"/>
    </source>
</evidence>
<evidence type="ECO:0000313" key="14">
    <source>
        <dbReference type="EMBL" id="MRJ36602.1"/>
    </source>
</evidence>
<evidence type="ECO:0000256" key="8">
    <source>
        <dbReference type="ARBA" id="ARBA00022982"/>
    </source>
</evidence>
<dbReference type="EMBL" id="JAENSR010000001">
    <property type="protein sequence ID" value="MBK3457967.1"/>
    <property type="molecule type" value="Genomic_DNA"/>
</dbReference>
<name>A0A5P1D888_9PSED</name>
<dbReference type="Proteomes" id="UP000620382">
    <property type="component" value="Unassembled WGS sequence"/>
</dbReference>
<comment type="caution">
    <text evidence="14">The sequence shown here is derived from an EMBL/GenBank/DDBJ whole genome shotgun (WGS) entry which is preliminary data.</text>
</comment>
<organism evidence="14 15">
    <name type="scientific">Pseudomonas haemolytica</name>
    <dbReference type="NCBI Taxonomy" id="2600065"/>
    <lineage>
        <taxon>Bacteria</taxon>
        <taxon>Pseudomonadati</taxon>
        <taxon>Pseudomonadota</taxon>
        <taxon>Gammaproteobacteria</taxon>
        <taxon>Pseudomonadales</taxon>
        <taxon>Pseudomonadaceae</taxon>
        <taxon>Pseudomonas</taxon>
    </lineage>
</organism>
<dbReference type="EMBL" id="VOIW01000002">
    <property type="protein sequence ID" value="MRJ36602.1"/>
    <property type="molecule type" value="Genomic_DNA"/>
</dbReference>
<evidence type="ECO:0000256" key="1">
    <source>
        <dbReference type="ARBA" id="ARBA00001965"/>
    </source>
</evidence>
<dbReference type="GO" id="GO:0005737">
    <property type="term" value="C:cytoplasm"/>
    <property type="evidence" value="ECO:0007669"/>
    <property type="project" value="UniProtKB-SubCell"/>
</dbReference>
<accession>A0A5P1D888</accession>
<comment type="pathway">
    <text evidence="4">Hydrocarbon metabolism; alkane degradation.</text>
</comment>
<keyword evidence="6" id="KW-0813">Transport</keyword>
<evidence type="ECO:0000313" key="12">
    <source>
        <dbReference type="EMBL" id="MBK3457967.1"/>
    </source>
</evidence>
<dbReference type="FunFam" id="2.20.28.10:FF:000001">
    <property type="entry name" value="Rubredoxin"/>
    <property type="match status" value="1"/>
</dbReference>
<keyword evidence="8 10" id="KW-0249">Electron transport</keyword>
<sequence>MKTYMCAPCGFMYVEELGIPEDGIPAGTPWEEVPEDWTCPDCGVTKADFMAIELPDTPSTKGIAPWKVN</sequence>
<evidence type="ECO:0000256" key="3">
    <source>
        <dbReference type="ARBA" id="ARBA00004496"/>
    </source>
</evidence>
<evidence type="ECO:0000313" key="15">
    <source>
        <dbReference type="Proteomes" id="UP000408764"/>
    </source>
</evidence>
<dbReference type="InterPro" id="IPR050526">
    <property type="entry name" value="Rubredoxin_ET"/>
</dbReference>
<dbReference type="InterPro" id="IPR024935">
    <property type="entry name" value="Rubredoxin_dom"/>
</dbReference>